<evidence type="ECO:0000313" key="2">
    <source>
        <dbReference type="EMBL" id="AKU92755.1"/>
    </source>
</evidence>
<accession>A0A0K1PGW5</accession>
<keyword evidence="2" id="KW-0378">Hydrolase</keyword>
<protein>
    <submittedName>
        <fullName evidence="2">Alpha/beta hydrolase fold protein</fullName>
    </submittedName>
</protein>
<name>A0A0K1PGW5_9BACT</name>
<dbReference type="SUPFAM" id="SSF53474">
    <property type="entry name" value="alpha/beta-Hydrolases"/>
    <property type="match status" value="1"/>
</dbReference>
<dbReference type="Gene3D" id="3.40.50.1820">
    <property type="entry name" value="alpha/beta hydrolase"/>
    <property type="match status" value="1"/>
</dbReference>
<dbReference type="InterPro" id="IPR000073">
    <property type="entry name" value="AB_hydrolase_1"/>
</dbReference>
<feature type="domain" description="AB hydrolase-1" evidence="1">
    <location>
        <begin position="71"/>
        <end position="312"/>
    </location>
</feature>
<dbReference type="AlphaFoldDB" id="A0A0K1PGW5"/>
<proteinExistence type="predicted"/>
<gene>
    <name evidence="2" type="ORF">AKJ08_3142</name>
</gene>
<evidence type="ECO:0000313" key="3">
    <source>
        <dbReference type="Proteomes" id="UP000055590"/>
    </source>
</evidence>
<dbReference type="Proteomes" id="UP000055590">
    <property type="component" value="Chromosome"/>
</dbReference>
<organism evidence="2 3">
    <name type="scientific">Vulgatibacter incomptus</name>
    <dbReference type="NCBI Taxonomy" id="1391653"/>
    <lineage>
        <taxon>Bacteria</taxon>
        <taxon>Pseudomonadati</taxon>
        <taxon>Myxococcota</taxon>
        <taxon>Myxococcia</taxon>
        <taxon>Myxococcales</taxon>
        <taxon>Cystobacterineae</taxon>
        <taxon>Vulgatibacteraceae</taxon>
        <taxon>Vulgatibacter</taxon>
    </lineage>
</organism>
<evidence type="ECO:0000259" key="1">
    <source>
        <dbReference type="Pfam" id="PF00561"/>
    </source>
</evidence>
<dbReference type="GO" id="GO:0016787">
    <property type="term" value="F:hydrolase activity"/>
    <property type="evidence" value="ECO:0007669"/>
    <property type="project" value="UniProtKB-KW"/>
</dbReference>
<dbReference type="EMBL" id="CP012332">
    <property type="protein sequence ID" value="AKU92755.1"/>
    <property type="molecule type" value="Genomic_DNA"/>
</dbReference>
<dbReference type="PANTHER" id="PTHR43798:SF33">
    <property type="entry name" value="HYDROLASE, PUTATIVE (AFU_ORTHOLOGUE AFUA_2G14860)-RELATED"/>
    <property type="match status" value="1"/>
</dbReference>
<keyword evidence="3" id="KW-1185">Reference proteome</keyword>
<dbReference type="InterPro" id="IPR050266">
    <property type="entry name" value="AB_hydrolase_sf"/>
</dbReference>
<dbReference type="RefSeq" id="WP_240475366.1">
    <property type="nucleotide sequence ID" value="NZ_CP012332.1"/>
</dbReference>
<dbReference type="InterPro" id="IPR029058">
    <property type="entry name" value="AB_hydrolase_fold"/>
</dbReference>
<dbReference type="KEGG" id="vin:AKJ08_3142"/>
<dbReference type="PANTHER" id="PTHR43798">
    <property type="entry name" value="MONOACYLGLYCEROL LIPASE"/>
    <property type="match status" value="1"/>
</dbReference>
<dbReference type="GO" id="GO:0016020">
    <property type="term" value="C:membrane"/>
    <property type="evidence" value="ECO:0007669"/>
    <property type="project" value="TreeGrafter"/>
</dbReference>
<sequence length="326" mass="35350">MPHTSGDGGAMPVIQNSLRAFPRLAGTVADERTSGAAQKATAEEEVPLGIERRSADVDGVRIAYKIVGEGPPVVLLHGFAQTSHMWLPLMTKLAAEHTVIAPDLRGAGGSERTGGGYDKKTMGREVRNLVRQLGFNEPIALAGHDIGLMVAYSYAGQFPSEVERLVLMDAFLPGIGKWKDVWLAPATWHFHFHGEIPERLIEGRERIYLEHFWNDFAADPAHSLSEADRKLYAGAYARDGGMHATMQYFSEFVKDAKDNAALAVKTLPMPTLVMAGEKASGNFLIEQARLIAVNVIGVVVAGAGHWLMEEAPDQVIPRLASFLAGS</sequence>
<dbReference type="PRINTS" id="PR00111">
    <property type="entry name" value="ABHYDROLASE"/>
</dbReference>
<dbReference type="Pfam" id="PF00561">
    <property type="entry name" value="Abhydrolase_1"/>
    <property type="match status" value="1"/>
</dbReference>
<dbReference type="PATRIC" id="fig|1391653.3.peg.3282"/>
<reference evidence="2 3" key="1">
    <citation type="submission" date="2015-08" db="EMBL/GenBank/DDBJ databases">
        <authorList>
            <person name="Babu N.S."/>
            <person name="Beckwith C.J."/>
            <person name="Beseler K.G."/>
            <person name="Brison A."/>
            <person name="Carone J.V."/>
            <person name="Caskin T.P."/>
            <person name="Diamond M."/>
            <person name="Durham M.E."/>
            <person name="Foxe J.M."/>
            <person name="Go M."/>
            <person name="Henderson B.A."/>
            <person name="Jones I.B."/>
            <person name="McGettigan J.A."/>
            <person name="Micheletti S.J."/>
            <person name="Nasrallah M.E."/>
            <person name="Ortiz D."/>
            <person name="Piller C.R."/>
            <person name="Privatt S.R."/>
            <person name="Schneider S.L."/>
            <person name="Sharp S."/>
            <person name="Smith T.C."/>
            <person name="Stanton J.D."/>
            <person name="Ullery H.E."/>
            <person name="Wilson R.J."/>
            <person name="Serrano M.G."/>
            <person name="Buck G."/>
            <person name="Lee V."/>
            <person name="Wang Y."/>
            <person name="Carvalho R."/>
            <person name="Voegtly L."/>
            <person name="Shi R."/>
            <person name="Duckworth R."/>
            <person name="Johnson A."/>
            <person name="Loviza R."/>
            <person name="Walstead R."/>
            <person name="Shah Z."/>
            <person name="Kiflezghi M."/>
            <person name="Wade K."/>
            <person name="Ball S.L."/>
            <person name="Bradley K.W."/>
            <person name="Asai D.J."/>
            <person name="Bowman C.A."/>
            <person name="Russell D.A."/>
            <person name="Pope W.H."/>
            <person name="Jacobs-Sera D."/>
            <person name="Hendrix R.W."/>
            <person name="Hatfull G.F."/>
        </authorList>
    </citation>
    <scope>NUCLEOTIDE SEQUENCE [LARGE SCALE GENOMIC DNA]</scope>
    <source>
        <strain evidence="2 3">DSM 27710</strain>
    </source>
</reference>
<dbReference type="STRING" id="1391653.AKJ08_3142"/>